<keyword evidence="3" id="KW-1185">Reference proteome</keyword>
<evidence type="ECO:0000313" key="2">
    <source>
        <dbReference type="EMBL" id="GGJ06138.1"/>
    </source>
</evidence>
<dbReference type="SMART" id="SM00507">
    <property type="entry name" value="HNHc"/>
    <property type="match status" value="1"/>
</dbReference>
<dbReference type="PANTHER" id="PTHR33877">
    <property type="entry name" value="SLL1193 PROTEIN"/>
    <property type="match status" value="1"/>
</dbReference>
<dbReference type="InterPro" id="IPR003615">
    <property type="entry name" value="HNH_nuc"/>
</dbReference>
<dbReference type="GO" id="GO:0004519">
    <property type="term" value="F:endonuclease activity"/>
    <property type="evidence" value="ECO:0007669"/>
    <property type="project" value="InterPro"/>
</dbReference>
<dbReference type="AlphaFoldDB" id="A0A830EQ44"/>
<dbReference type="Pfam" id="PF01844">
    <property type="entry name" value="HNH"/>
    <property type="match status" value="1"/>
</dbReference>
<protein>
    <recommendedName>
        <fullName evidence="1">HNH nuclease domain-containing protein</fullName>
    </recommendedName>
</protein>
<gene>
    <name evidence="2" type="ORF">GCM10008995_15030</name>
</gene>
<dbReference type="GO" id="GO:0008270">
    <property type="term" value="F:zinc ion binding"/>
    <property type="evidence" value="ECO:0007669"/>
    <property type="project" value="InterPro"/>
</dbReference>
<sequence>MDKETREAVHVRDRGQCANCRASGPDVTLDVHHIVPRGRGGSDRMSNLVLLCRQCHDASHEQATAPTVDFRSTGKMNTDSFGTFLQFFRELPTARFDSDEEVWRIPKADFEEEVVREVSESQESVAVADGGER</sequence>
<reference evidence="2" key="2">
    <citation type="submission" date="2020-09" db="EMBL/GenBank/DDBJ databases">
        <authorList>
            <person name="Sun Q."/>
            <person name="Ohkuma M."/>
        </authorList>
    </citation>
    <scope>NUCLEOTIDE SEQUENCE</scope>
    <source>
        <strain evidence="2">JCM 14359</strain>
    </source>
</reference>
<dbReference type="GO" id="GO:0003676">
    <property type="term" value="F:nucleic acid binding"/>
    <property type="evidence" value="ECO:0007669"/>
    <property type="project" value="InterPro"/>
</dbReference>
<accession>A0A830EQ44</accession>
<dbReference type="Proteomes" id="UP000653099">
    <property type="component" value="Unassembled WGS sequence"/>
</dbReference>
<proteinExistence type="predicted"/>
<dbReference type="PANTHER" id="PTHR33877:SF2">
    <property type="entry name" value="OS07G0170200 PROTEIN"/>
    <property type="match status" value="1"/>
</dbReference>
<dbReference type="CDD" id="cd00085">
    <property type="entry name" value="HNHc"/>
    <property type="match status" value="1"/>
</dbReference>
<evidence type="ECO:0000313" key="3">
    <source>
        <dbReference type="Proteomes" id="UP000653099"/>
    </source>
</evidence>
<organism evidence="2 3">
    <name type="scientific">Halobellus salinus</name>
    <dbReference type="NCBI Taxonomy" id="931585"/>
    <lineage>
        <taxon>Archaea</taxon>
        <taxon>Methanobacteriati</taxon>
        <taxon>Methanobacteriota</taxon>
        <taxon>Stenosarchaea group</taxon>
        <taxon>Halobacteria</taxon>
        <taxon>Halobacteriales</taxon>
        <taxon>Haloferacaceae</taxon>
        <taxon>Halobellus</taxon>
    </lineage>
</organism>
<dbReference type="Gene3D" id="1.10.30.50">
    <property type="match status" value="1"/>
</dbReference>
<name>A0A830EQ44_9EURY</name>
<evidence type="ECO:0000259" key="1">
    <source>
        <dbReference type="SMART" id="SM00507"/>
    </source>
</evidence>
<comment type="caution">
    <text evidence="2">The sequence shown here is derived from an EMBL/GenBank/DDBJ whole genome shotgun (WGS) entry which is preliminary data.</text>
</comment>
<dbReference type="EMBL" id="BMOC01000008">
    <property type="protein sequence ID" value="GGJ06138.1"/>
    <property type="molecule type" value="Genomic_DNA"/>
</dbReference>
<reference evidence="2" key="1">
    <citation type="journal article" date="2014" name="Int. J. Syst. Evol. Microbiol.">
        <title>Complete genome sequence of Corynebacterium casei LMG S-19264T (=DSM 44701T), isolated from a smear-ripened cheese.</title>
        <authorList>
            <consortium name="US DOE Joint Genome Institute (JGI-PGF)"/>
            <person name="Walter F."/>
            <person name="Albersmeier A."/>
            <person name="Kalinowski J."/>
            <person name="Ruckert C."/>
        </authorList>
    </citation>
    <scope>NUCLEOTIDE SEQUENCE</scope>
    <source>
        <strain evidence="2">JCM 14359</strain>
    </source>
</reference>
<dbReference type="InterPro" id="IPR002711">
    <property type="entry name" value="HNH"/>
</dbReference>
<dbReference type="InterPro" id="IPR052892">
    <property type="entry name" value="NA-targeting_endonuclease"/>
</dbReference>
<feature type="domain" description="HNH nuclease" evidence="1">
    <location>
        <begin position="4"/>
        <end position="57"/>
    </location>
</feature>